<evidence type="ECO:0000313" key="4">
    <source>
        <dbReference type="Proteomes" id="UP000224854"/>
    </source>
</evidence>
<proteinExistence type="predicted"/>
<name>A0A2C5Z7L1_9HYPO</name>
<feature type="region of interest" description="Disordered" evidence="1">
    <location>
        <begin position="1"/>
        <end position="29"/>
    </location>
</feature>
<evidence type="ECO:0000313" key="3">
    <source>
        <dbReference type="EMBL" id="PHH75986.1"/>
    </source>
</evidence>
<feature type="domain" description="Meiotically up-regulated protein Msb1/Mug8" evidence="2">
    <location>
        <begin position="44"/>
        <end position="510"/>
    </location>
</feature>
<dbReference type="PANTHER" id="PTHR28093">
    <property type="entry name" value="MORPHOGENESIS-RELATED PROTEIN MSB1"/>
    <property type="match status" value="1"/>
</dbReference>
<accession>A0A2C5Z7L1</accession>
<feature type="region of interest" description="Disordered" evidence="1">
    <location>
        <begin position="1041"/>
        <end position="1061"/>
    </location>
</feature>
<protein>
    <recommendedName>
        <fullName evidence="2">Meiotically up-regulated protein Msb1/Mug8 domain-containing protein</fullName>
    </recommendedName>
</protein>
<comment type="caution">
    <text evidence="3">The sequence shown here is derived from an EMBL/GenBank/DDBJ whole genome shotgun (WGS) entry which is preliminary data.</text>
</comment>
<dbReference type="PANTHER" id="PTHR28093:SF1">
    <property type="entry name" value="MORPHOGENESIS-RELATED PROTEIN MSB1"/>
    <property type="match status" value="1"/>
</dbReference>
<gene>
    <name evidence="3" type="ORF">CDD82_4198</name>
</gene>
<evidence type="ECO:0000259" key="2">
    <source>
        <dbReference type="Pfam" id="PF08101"/>
    </source>
</evidence>
<dbReference type="CDD" id="cd04401">
    <property type="entry name" value="RhoGAP_fMSB1"/>
    <property type="match status" value="1"/>
</dbReference>
<feature type="compositionally biased region" description="Basic and acidic residues" evidence="1">
    <location>
        <begin position="912"/>
        <end position="930"/>
    </location>
</feature>
<dbReference type="InterPro" id="IPR012965">
    <property type="entry name" value="Msb1/Mug8_dom"/>
</dbReference>
<feature type="region of interest" description="Disordered" evidence="1">
    <location>
        <begin position="433"/>
        <end position="454"/>
    </location>
</feature>
<dbReference type="AlphaFoldDB" id="A0A2C5Z7L1"/>
<dbReference type="Pfam" id="PF08101">
    <property type="entry name" value="Msb1-Mug8_dom"/>
    <property type="match status" value="1"/>
</dbReference>
<feature type="compositionally biased region" description="Basic and acidic residues" evidence="1">
    <location>
        <begin position="781"/>
        <end position="799"/>
    </location>
</feature>
<feature type="compositionally biased region" description="Polar residues" evidence="1">
    <location>
        <begin position="709"/>
        <end position="720"/>
    </location>
</feature>
<feature type="compositionally biased region" description="Basic and acidic residues" evidence="1">
    <location>
        <begin position="547"/>
        <end position="560"/>
    </location>
</feature>
<keyword evidence="4" id="KW-1185">Reference proteome</keyword>
<dbReference type="InterPro" id="IPR037508">
    <property type="entry name" value="Msb1/Mug8"/>
</dbReference>
<feature type="compositionally biased region" description="Basic and acidic residues" evidence="1">
    <location>
        <begin position="445"/>
        <end position="454"/>
    </location>
</feature>
<dbReference type="EMBL" id="NJEU01000341">
    <property type="protein sequence ID" value="PHH75986.1"/>
    <property type="molecule type" value="Genomic_DNA"/>
</dbReference>
<feature type="region of interest" description="Disordered" evidence="1">
    <location>
        <begin position="677"/>
        <end position="759"/>
    </location>
</feature>
<reference evidence="3 4" key="1">
    <citation type="submission" date="2017-06" db="EMBL/GenBank/DDBJ databases">
        <title>Ant-infecting Ophiocordyceps genomes reveal a high diversity of potential behavioral manipulation genes and a possible major role for enterotoxins.</title>
        <authorList>
            <person name="De Bekker C."/>
            <person name="Evans H.C."/>
            <person name="Brachmann A."/>
            <person name="Hughes D.P."/>
        </authorList>
    </citation>
    <scope>NUCLEOTIDE SEQUENCE [LARGE SCALE GENOMIC DNA]</scope>
    <source>
        <strain evidence="3 4">1348a</strain>
    </source>
</reference>
<organism evidence="3 4">
    <name type="scientific">Ophiocordyceps australis</name>
    <dbReference type="NCBI Taxonomy" id="1399860"/>
    <lineage>
        <taxon>Eukaryota</taxon>
        <taxon>Fungi</taxon>
        <taxon>Dikarya</taxon>
        <taxon>Ascomycota</taxon>
        <taxon>Pezizomycotina</taxon>
        <taxon>Sordariomycetes</taxon>
        <taxon>Hypocreomycetidae</taxon>
        <taxon>Hypocreales</taxon>
        <taxon>Ophiocordycipitaceae</taxon>
        <taxon>Ophiocordyceps</taxon>
    </lineage>
</organism>
<evidence type="ECO:0000256" key="1">
    <source>
        <dbReference type="SAM" id="MobiDB-lite"/>
    </source>
</evidence>
<dbReference type="OrthoDB" id="3362494at2759"/>
<feature type="region of interest" description="Disordered" evidence="1">
    <location>
        <begin position="539"/>
        <end position="576"/>
    </location>
</feature>
<feature type="compositionally biased region" description="Basic and acidic residues" evidence="1">
    <location>
        <begin position="871"/>
        <end position="880"/>
    </location>
</feature>
<feature type="region of interest" description="Disordered" evidence="1">
    <location>
        <begin position="772"/>
        <end position="830"/>
    </location>
</feature>
<dbReference type="Proteomes" id="UP000224854">
    <property type="component" value="Unassembled WGS sequence"/>
</dbReference>
<feature type="compositionally biased region" description="Polar residues" evidence="1">
    <location>
        <begin position="562"/>
        <end position="571"/>
    </location>
</feature>
<sequence>MPGLFSRLKGRDGVRSKKKKNAAASAASLPQKPTWDDAYARTTVDPDEIHELLHCCTAELKARALDLPFFMLPFRPTSDPSAVRTFIRHFFSQKFSLRGEALLQEIRMAEPMVIAGVTKWCWSRLSGGVVGWDAYELFKVGEYDSNQARDSFKTFIPISVENGAKQRIIFDFFDLIAAVAAHGKSNGFGGLQLSRMAAWWAFEQKDTGNGFDGGYRAWLSAADATSHLFFAYLRSLSPEHHLTGISMLPRSLEKLLRDTPYPPPRSAEMMSSTNKLAMIVDVVSPTPFSLLRRAGHFQYRDSDRGLQEFSEHDDPVEALSEECYRVLKAISAANQSQVSNGKHSTGLREASWSRFEDIGFSSALDDDEELDAISPTHTTMRGIRSTPASGNNNMARPTTPSWADFLSSGFVDEGAQRPNLLLPPDKVLPPIEAQVRHSSSQSHRPRLESDRDLEPGELASITKFELDEAFWWVWMSSLAPDETPDRKSAFGRCAVIETRISSARWIVVEEIVAGAAPEPAAGAYIAEKKRFFSWTKRGKNMTRRKSTGKDALVRGDKALSDENGSNGSGPKTTMGADTHARIQAKAAQLRAIKDNEQQAAAAAAASQRRGRTDAELMSEKTNSVFTLQPIIAGEASSAMKWVKKYDKGTIKDVYMANSNAGRGVVVTSDMLDFPTPATEADISVDSSGGRGTPEVPTKTPSPAPHVSIVATSRPSVQSPEPESVHEDSQAPVSSTPEVSMNDARGPEAADGTSAPTHDQKVVRHATIIPDVPQHETTNAKNRLEGSKLHKAPAGKERPGALRKLFGRKNRSSKVPDNAPSDFNGTLLKDQPTVVTEPIVQQAPTPAPTPPPMHEVQEVVHQVPEEPMDQPVEEHEEHYYETPEPVAMPTPEPDTPHTVEEADVEPDNVASDELSRVDTSDAAEATREFSRFDQGPLTDQPAFAPQGDEEASAVPPPIPRQAARPNLSKAAPEKVREGLSHAASPGVQDRWAQIRKNAAQRAATRTKDDQPRGLAAKTGEGDDDLGDDTIESRVARIKARVAELTGNMEEGGDSRQALPSRR</sequence>
<feature type="region of interest" description="Disordered" evidence="1">
    <location>
        <begin position="867"/>
        <end position="1028"/>
    </location>
</feature>